<organism evidence="2 3">
    <name type="scientific">Sipha flava</name>
    <name type="common">yellow sugarcane aphid</name>
    <dbReference type="NCBI Taxonomy" id="143950"/>
    <lineage>
        <taxon>Eukaryota</taxon>
        <taxon>Metazoa</taxon>
        <taxon>Ecdysozoa</taxon>
        <taxon>Arthropoda</taxon>
        <taxon>Hexapoda</taxon>
        <taxon>Insecta</taxon>
        <taxon>Pterygota</taxon>
        <taxon>Neoptera</taxon>
        <taxon>Paraneoptera</taxon>
        <taxon>Hemiptera</taxon>
        <taxon>Sternorrhyncha</taxon>
        <taxon>Aphidomorpha</taxon>
        <taxon>Aphidoidea</taxon>
        <taxon>Aphididae</taxon>
        <taxon>Sipha</taxon>
    </lineage>
</organism>
<reference evidence="3 4" key="1">
    <citation type="submission" date="2025-04" db="UniProtKB">
        <authorList>
            <consortium name="RefSeq"/>
        </authorList>
    </citation>
    <scope>IDENTIFICATION</scope>
    <source>
        <tissue evidence="3 4">Whole body</tissue>
    </source>
</reference>
<keyword evidence="1" id="KW-0175">Coiled coil</keyword>
<protein>
    <submittedName>
        <fullName evidence="3 4">Uncharacterized protein LOC112680563 isoform X1</fullName>
    </submittedName>
</protein>
<dbReference type="InterPro" id="IPR019188">
    <property type="entry name" value="SNAPC1"/>
</dbReference>
<name>A0A8B8F810_9HEMI</name>
<dbReference type="AlphaFoldDB" id="A0A8B8F810"/>
<accession>A0A8B8F810</accession>
<dbReference type="Pfam" id="PF09808">
    <property type="entry name" value="SNAPC1"/>
    <property type="match status" value="1"/>
</dbReference>
<dbReference type="GeneID" id="112680563"/>
<dbReference type="RefSeq" id="XP_025406478.1">
    <property type="nucleotide sequence ID" value="XM_025550693.1"/>
</dbReference>
<keyword evidence="2" id="KW-1185">Reference proteome</keyword>
<proteinExistence type="predicted"/>
<dbReference type="RefSeq" id="XP_025406477.1">
    <property type="nucleotide sequence ID" value="XM_025550692.1"/>
</dbReference>
<dbReference type="RefSeq" id="XP_025406480.1">
    <property type="nucleotide sequence ID" value="XM_025550695.1"/>
</dbReference>
<evidence type="ECO:0000313" key="5">
    <source>
        <dbReference type="RefSeq" id="XP_025406479.1"/>
    </source>
</evidence>
<evidence type="ECO:0000256" key="1">
    <source>
        <dbReference type="SAM" id="Coils"/>
    </source>
</evidence>
<sequence>MTDFEYSNLSSDDEEEVLCVFPKKKRYRQITAGKVSKELRLHYSNLFIDSFNLIDLFIKSKVLTYNSFLNIFSSTHFHQIYAKPKKKETQVYVSPHHYITIAEDSLAVASKFLRSNSREARIGAVYLVYTLYKTQPLKSYLINVKLTPEDYLNTKHLVDTYLNEGLPHPAYCFYDLDIKKKIKITVNAINPCLEANYPRIEIRKHLGRTADKYFTNEYKERTSYTFFNKSLMMEHQMRNESTYLNKLSNLCLGENSVPEYEANLTKTLEEINNAKKNLNAKTHQIKDDEKQNLKQLRYKNKKTIAFPGKNEGILEDMVVMSKTTNSNESASLYCHPRKKLKLLKKSKRRKISSKNEVTCVKEEPETLQFLPKLSAAIDSDSSISSMDSDDYENNEDKYGDIIWRMLEGQDNSVQ</sequence>
<evidence type="ECO:0000313" key="6">
    <source>
        <dbReference type="RefSeq" id="XP_025406480.1"/>
    </source>
</evidence>
<gene>
    <name evidence="3 4 5 6" type="primary">LOC112680563</name>
</gene>
<feature type="coiled-coil region" evidence="1">
    <location>
        <begin position="257"/>
        <end position="291"/>
    </location>
</feature>
<dbReference type="OrthoDB" id="20127at2759"/>
<evidence type="ECO:0000313" key="2">
    <source>
        <dbReference type="Proteomes" id="UP000694846"/>
    </source>
</evidence>
<dbReference type="Proteomes" id="UP000694846">
    <property type="component" value="Unplaced"/>
</dbReference>
<evidence type="ECO:0000313" key="3">
    <source>
        <dbReference type="RefSeq" id="XP_025406477.1"/>
    </source>
</evidence>
<dbReference type="RefSeq" id="XP_025406479.1">
    <property type="nucleotide sequence ID" value="XM_025550694.1"/>
</dbReference>
<evidence type="ECO:0000313" key="4">
    <source>
        <dbReference type="RefSeq" id="XP_025406478.1"/>
    </source>
</evidence>